<dbReference type="InterPro" id="IPR037066">
    <property type="entry name" value="Plug_dom_sf"/>
</dbReference>
<keyword evidence="6" id="KW-0675">Receptor</keyword>
<dbReference type="Gene3D" id="2.170.130.10">
    <property type="entry name" value="TonB-dependent receptor, plug domain"/>
    <property type="match status" value="1"/>
</dbReference>
<dbReference type="AlphaFoldDB" id="A0A562TYZ4"/>
<dbReference type="Gene3D" id="2.60.40.1120">
    <property type="entry name" value="Carboxypeptidase-like, regulatory domain"/>
    <property type="match status" value="1"/>
</dbReference>
<dbReference type="PANTHER" id="PTHR40980">
    <property type="entry name" value="PLUG DOMAIN-CONTAINING PROTEIN"/>
    <property type="match status" value="1"/>
</dbReference>
<evidence type="ECO:0000259" key="5">
    <source>
        <dbReference type="Pfam" id="PF14905"/>
    </source>
</evidence>
<dbReference type="PANTHER" id="PTHR40980:SF3">
    <property type="entry name" value="TONB-DEPENDENT RECEPTOR-LIKE BETA-BARREL DOMAIN-CONTAINING PROTEIN"/>
    <property type="match status" value="1"/>
</dbReference>
<evidence type="ECO:0000256" key="3">
    <source>
        <dbReference type="ARBA" id="ARBA00023237"/>
    </source>
</evidence>
<comment type="subcellular location">
    <subcellularLocation>
        <location evidence="1">Cell outer membrane</location>
    </subcellularLocation>
</comment>
<keyword evidence="4" id="KW-0732">Signal</keyword>
<dbReference type="GO" id="GO:0009279">
    <property type="term" value="C:cell outer membrane"/>
    <property type="evidence" value="ECO:0007669"/>
    <property type="project" value="UniProtKB-SubCell"/>
</dbReference>
<organism evidence="6 7">
    <name type="scientific">Mucilaginibacter frigoritolerans</name>
    <dbReference type="NCBI Taxonomy" id="652788"/>
    <lineage>
        <taxon>Bacteria</taxon>
        <taxon>Pseudomonadati</taxon>
        <taxon>Bacteroidota</taxon>
        <taxon>Sphingobacteriia</taxon>
        <taxon>Sphingobacteriales</taxon>
        <taxon>Sphingobacteriaceae</taxon>
        <taxon>Mucilaginibacter</taxon>
    </lineage>
</organism>
<keyword evidence="2" id="KW-0472">Membrane</keyword>
<dbReference type="InterPro" id="IPR036942">
    <property type="entry name" value="Beta-barrel_TonB_sf"/>
</dbReference>
<evidence type="ECO:0000313" key="7">
    <source>
        <dbReference type="Proteomes" id="UP000317010"/>
    </source>
</evidence>
<evidence type="ECO:0000256" key="2">
    <source>
        <dbReference type="ARBA" id="ARBA00023136"/>
    </source>
</evidence>
<dbReference type="Pfam" id="PF14905">
    <property type="entry name" value="OMP_b-brl_3"/>
    <property type="match status" value="1"/>
</dbReference>
<evidence type="ECO:0000256" key="1">
    <source>
        <dbReference type="ARBA" id="ARBA00004442"/>
    </source>
</evidence>
<dbReference type="SUPFAM" id="SSF49464">
    <property type="entry name" value="Carboxypeptidase regulatory domain-like"/>
    <property type="match status" value="1"/>
</dbReference>
<dbReference type="OrthoDB" id="606851at2"/>
<comment type="caution">
    <text evidence="6">The sequence shown here is derived from an EMBL/GenBank/DDBJ whole genome shotgun (WGS) entry which is preliminary data.</text>
</comment>
<evidence type="ECO:0000256" key="4">
    <source>
        <dbReference type="SAM" id="SignalP"/>
    </source>
</evidence>
<dbReference type="InterPro" id="IPR008969">
    <property type="entry name" value="CarboxyPept-like_regulatory"/>
</dbReference>
<accession>A0A562TYZ4</accession>
<dbReference type="Proteomes" id="UP000317010">
    <property type="component" value="Unassembled WGS sequence"/>
</dbReference>
<keyword evidence="7" id="KW-1185">Reference proteome</keyword>
<sequence length="819" mass="90551">MKKLLLLAACCLLTRFVTAQTNLQTITVKGTVIDSTTNKPVGYVTVAVQDAATGKSVMSGLSKDDGSFELRVAKGKAYQLVLASVGYKNKTKKLANTNADVNAGNVLLSTSSNELKEVSITAVKPIMKQEVDRISYNVQNDPESKALTALDMMRKVPLLSVDASDNVKLKGSGNYKILINGKESALMAKSPSDVLKAMPADNIEKIEVITTPPAKYDAEGLTGIINIITKKNADQGYNGNISGRYNSIYGPGLYGHASIKEGKVGVSIFAGTNHNNGFNANSGNTQNIFGGQTTTQNGYGNNKFHNYFGTAEISYEIDSLNLLTASFQTYHGTNNQTNGQSSDTRNFDGSLAQYYFQQSSGYNTFQGMDATVNYQIGFKRNKEQLLTLSYKFSYSPNTNYSNNSFSQQFNYPQSEQPDFNQYNNSGERAHTIQIDYAQPFKQITLEAGAKAILRNDYSDFNRSDLDSATNQFNPNPIYTDDFNYQQDVYSLYNSYQLKMDKWTAKAGLRLEHTTVNADFSSVNTTVNQNYNNFIPSISIQRSFKTSSINFGFTQRIQRPGIYQLNPFVDNSNPKFISTGNPNLRPELNNNFELTYSNFSKNSFTAGLSYQFSNNSIQNVSSLSVDSTANHTRDTVTKTTYANLGSNRTLGFNINTNINFTPKFALSLNGQVSKIWLTGTYNDQFYKNTGITGNAFANVSYKFDGGYRVGVDAGFFSGDVTLQGHTSNYIYNALVLTKEFLQKKATISLVANNPESKYHSNNSTTTTSQYYQYSYNEEPYRTFAVRFSYKFGKLNSEIKKNAHGIDNDDTKGGGKSNGGS</sequence>
<feature type="domain" description="Outer membrane protein beta-barrel" evidence="5">
    <location>
        <begin position="387"/>
        <end position="788"/>
    </location>
</feature>
<dbReference type="Gene3D" id="2.40.170.20">
    <property type="entry name" value="TonB-dependent receptor, beta-barrel domain"/>
    <property type="match status" value="1"/>
</dbReference>
<gene>
    <name evidence="6" type="ORF">JN11_03028</name>
</gene>
<dbReference type="SUPFAM" id="SSF56935">
    <property type="entry name" value="Porins"/>
    <property type="match status" value="1"/>
</dbReference>
<dbReference type="InterPro" id="IPR041700">
    <property type="entry name" value="OMP_b-brl_3"/>
</dbReference>
<feature type="signal peptide" evidence="4">
    <location>
        <begin position="1"/>
        <end position="19"/>
    </location>
</feature>
<proteinExistence type="predicted"/>
<protein>
    <submittedName>
        <fullName evidence="6">Outer membrane receptor for ferrienterochelin and colicin</fullName>
    </submittedName>
</protein>
<dbReference type="RefSeq" id="WP_144913820.1">
    <property type="nucleotide sequence ID" value="NZ_VLLI01000008.1"/>
</dbReference>
<dbReference type="Pfam" id="PF13715">
    <property type="entry name" value="CarbopepD_reg_2"/>
    <property type="match status" value="1"/>
</dbReference>
<reference evidence="6 7" key="1">
    <citation type="submission" date="2019-07" db="EMBL/GenBank/DDBJ databases">
        <title>Genomic Encyclopedia of Archaeal and Bacterial Type Strains, Phase II (KMG-II): from individual species to whole genera.</title>
        <authorList>
            <person name="Goeker M."/>
        </authorList>
    </citation>
    <scope>NUCLEOTIDE SEQUENCE [LARGE SCALE GENOMIC DNA]</scope>
    <source>
        <strain evidence="6 7">ATCC BAA-1854</strain>
    </source>
</reference>
<keyword evidence="3" id="KW-0998">Cell outer membrane</keyword>
<evidence type="ECO:0000313" key="6">
    <source>
        <dbReference type="EMBL" id="TWI98839.1"/>
    </source>
</evidence>
<feature type="chain" id="PRO_5021964472" evidence="4">
    <location>
        <begin position="20"/>
        <end position="819"/>
    </location>
</feature>
<dbReference type="EMBL" id="VLLI01000008">
    <property type="protein sequence ID" value="TWI98839.1"/>
    <property type="molecule type" value="Genomic_DNA"/>
</dbReference>
<name>A0A562TYZ4_9SPHI</name>